<dbReference type="Pfam" id="PF12776">
    <property type="entry name" value="Myb_DNA-bind_3"/>
    <property type="match status" value="1"/>
</dbReference>
<name>A0AAV8DTN1_9POAL</name>
<comment type="caution">
    <text evidence="3">The sequence shown here is derived from an EMBL/GenBank/DDBJ whole genome shotgun (WGS) entry which is preliminary data.</text>
</comment>
<evidence type="ECO:0000259" key="2">
    <source>
        <dbReference type="Pfam" id="PF12776"/>
    </source>
</evidence>
<keyword evidence="1" id="KW-0812">Transmembrane</keyword>
<proteinExistence type="predicted"/>
<sequence>MWQLSDCFRFLISLMRDLRKMLVTSIKIVGTAICYLWVAVCCLHVAISLALAAAGVFLKKYFSTDRKDDNNTNDLAQIPSSPLGEWKLVKEMGKESTGYVFCAMDSFTMMKTAATSKEEPLIWNYEMDKYLIDALLDQWKIGNRVKGTFTSKAYDNIVKELSQKFQGRKFDKGRVKNRVKYIKKGFGPCYDIFKNGLSGFNWNPELNMWCAESGAWDELLKNRPEAATWRDKPIYHYQKLLILYGADRAIGDESETPQEMRERIRSEQEEIHNNTIDEIDRMVFNDEATLEGYDTPMNVNTPVQNQADGSSCSKRAKRKISMEEDIDSLKESVQAISDVIVKTAAELVKPQEVRQMSKSEILNLLVELDLNASEMDRAYIFLIKNPDMLDGIITYPTDRRRNLLIEMMK</sequence>
<dbReference type="AlphaFoldDB" id="A0AAV8DTN1"/>
<feature type="domain" description="Myb/SANT-like" evidence="2">
    <location>
        <begin position="123"/>
        <end position="218"/>
    </location>
</feature>
<evidence type="ECO:0000313" key="3">
    <source>
        <dbReference type="EMBL" id="KAJ4770556.1"/>
    </source>
</evidence>
<accession>A0AAV8DTN1</accession>
<dbReference type="PANTHER" id="PTHR46929:SF4">
    <property type="entry name" value="MYB_SANT-LIKE DOMAIN-CONTAINING PROTEIN"/>
    <property type="match status" value="1"/>
</dbReference>
<gene>
    <name evidence="3" type="ORF">LUZ62_054813</name>
</gene>
<dbReference type="PANTHER" id="PTHR46929">
    <property type="entry name" value="EXPRESSED PROTEIN"/>
    <property type="match status" value="1"/>
</dbReference>
<protein>
    <submittedName>
        <fullName evidence="3">Myb/SANT-like DNA-binding domain protein</fullName>
    </submittedName>
</protein>
<keyword evidence="1" id="KW-1133">Transmembrane helix</keyword>
<dbReference type="InterPro" id="IPR024752">
    <property type="entry name" value="Myb/SANT-like_dom"/>
</dbReference>
<evidence type="ECO:0000256" key="1">
    <source>
        <dbReference type="SAM" id="Phobius"/>
    </source>
</evidence>
<reference evidence="3" key="1">
    <citation type="submission" date="2022-08" db="EMBL/GenBank/DDBJ databases">
        <authorList>
            <person name="Marques A."/>
        </authorList>
    </citation>
    <scope>NUCLEOTIDE SEQUENCE</scope>
    <source>
        <strain evidence="3">RhyPub2mFocal</strain>
        <tissue evidence="3">Leaves</tissue>
    </source>
</reference>
<organism evidence="3 4">
    <name type="scientific">Rhynchospora pubera</name>
    <dbReference type="NCBI Taxonomy" id="906938"/>
    <lineage>
        <taxon>Eukaryota</taxon>
        <taxon>Viridiplantae</taxon>
        <taxon>Streptophyta</taxon>
        <taxon>Embryophyta</taxon>
        <taxon>Tracheophyta</taxon>
        <taxon>Spermatophyta</taxon>
        <taxon>Magnoliopsida</taxon>
        <taxon>Liliopsida</taxon>
        <taxon>Poales</taxon>
        <taxon>Cyperaceae</taxon>
        <taxon>Cyperoideae</taxon>
        <taxon>Rhynchosporeae</taxon>
        <taxon>Rhynchospora</taxon>
    </lineage>
</organism>
<keyword evidence="4" id="KW-1185">Reference proteome</keyword>
<dbReference type="GO" id="GO:0003677">
    <property type="term" value="F:DNA binding"/>
    <property type="evidence" value="ECO:0007669"/>
    <property type="project" value="UniProtKB-KW"/>
</dbReference>
<dbReference type="Proteomes" id="UP001140206">
    <property type="component" value="Chromosome 3"/>
</dbReference>
<dbReference type="EMBL" id="JAMFTS010000003">
    <property type="protein sequence ID" value="KAJ4770556.1"/>
    <property type="molecule type" value="Genomic_DNA"/>
</dbReference>
<feature type="transmembrane region" description="Helical" evidence="1">
    <location>
        <begin position="28"/>
        <end position="58"/>
    </location>
</feature>
<keyword evidence="3" id="KW-0238">DNA-binding</keyword>
<evidence type="ECO:0000313" key="4">
    <source>
        <dbReference type="Proteomes" id="UP001140206"/>
    </source>
</evidence>
<keyword evidence="1" id="KW-0472">Membrane</keyword>